<dbReference type="AlphaFoldDB" id="A0A558A8F5"/>
<sequence length="95" mass="9236">MPGVLVVGAVNVDLVVTAARLPGPGETVVGSTVERHGGGKGANAAVAAARAGARVRPVGAVGDDDFGRGALAGLRAEGVTVGDVAVRPEVATGWR</sequence>
<organism evidence="4 5">
    <name type="scientific">Amycolatopsis acidiphila</name>
    <dbReference type="NCBI Taxonomy" id="715473"/>
    <lineage>
        <taxon>Bacteria</taxon>
        <taxon>Bacillati</taxon>
        <taxon>Actinomycetota</taxon>
        <taxon>Actinomycetes</taxon>
        <taxon>Pseudonocardiales</taxon>
        <taxon>Pseudonocardiaceae</taxon>
        <taxon>Amycolatopsis</taxon>
    </lineage>
</organism>
<comment type="caution">
    <text evidence="4">The sequence shown here is derived from an EMBL/GenBank/DDBJ whole genome shotgun (WGS) entry which is preliminary data.</text>
</comment>
<dbReference type="EMBL" id="VJZA01000035">
    <property type="protein sequence ID" value="TVT20528.1"/>
    <property type="molecule type" value="Genomic_DNA"/>
</dbReference>
<dbReference type="InterPro" id="IPR011611">
    <property type="entry name" value="PfkB_dom"/>
</dbReference>
<dbReference type="SUPFAM" id="SSF53613">
    <property type="entry name" value="Ribokinase-like"/>
    <property type="match status" value="1"/>
</dbReference>
<dbReference type="GO" id="GO:0016301">
    <property type="term" value="F:kinase activity"/>
    <property type="evidence" value="ECO:0007669"/>
    <property type="project" value="UniProtKB-KW"/>
</dbReference>
<name>A0A558A8F5_9PSEU</name>
<evidence type="ECO:0000256" key="2">
    <source>
        <dbReference type="ARBA" id="ARBA00022777"/>
    </source>
</evidence>
<dbReference type="Gene3D" id="3.40.1190.20">
    <property type="match status" value="1"/>
</dbReference>
<evidence type="ECO:0000313" key="4">
    <source>
        <dbReference type="EMBL" id="TVT20528.1"/>
    </source>
</evidence>
<keyword evidence="2" id="KW-0418">Kinase</keyword>
<dbReference type="Proteomes" id="UP000318578">
    <property type="component" value="Unassembled WGS sequence"/>
</dbReference>
<dbReference type="GO" id="GO:0005829">
    <property type="term" value="C:cytosol"/>
    <property type="evidence" value="ECO:0007669"/>
    <property type="project" value="TreeGrafter"/>
</dbReference>
<accession>A0A558A8F5</accession>
<evidence type="ECO:0000256" key="1">
    <source>
        <dbReference type="ARBA" id="ARBA00022679"/>
    </source>
</evidence>
<reference evidence="4 5" key="1">
    <citation type="submission" date="2019-07" db="EMBL/GenBank/DDBJ databases">
        <title>New species of Amycolatopsis and Streptomyces.</title>
        <authorList>
            <person name="Duangmal K."/>
            <person name="Teo W.F.A."/>
            <person name="Lipun K."/>
        </authorList>
    </citation>
    <scope>NUCLEOTIDE SEQUENCE [LARGE SCALE GENOMIC DNA]</scope>
    <source>
        <strain evidence="4 5">JCM 30562</strain>
    </source>
</reference>
<dbReference type="InterPro" id="IPR002139">
    <property type="entry name" value="Ribo/fructo_kinase"/>
</dbReference>
<dbReference type="GO" id="GO:0006796">
    <property type="term" value="P:phosphate-containing compound metabolic process"/>
    <property type="evidence" value="ECO:0007669"/>
    <property type="project" value="UniProtKB-ARBA"/>
</dbReference>
<dbReference type="PANTHER" id="PTHR10584:SF166">
    <property type="entry name" value="RIBOKINASE"/>
    <property type="match status" value="1"/>
</dbReference>
<feature type="domain" description="Carbohydrate kinase PfkB" evidence="3">
    <location>
        <begin position="3"/>
        <end position="92"/>
    </location>
</feature>
<dbReference type="PANTHER" id="PTHR10584">
    <property type="entry name" value="SUGAR KINASE"/>
    <property type="match status" value="1"/>
</dbReference>
<dbReference type="Pfam" id="PF00294">
    <property type="entry name" value="PfkB"/>
    <property type="match status" value="1"/>
</dbReference>
<evidence type="ECO:0000313" key="5">
    <source>
        <dbReference type="Proteomes" id="UP000318578"/>
    </source>
</evidence>
<keyword evidence="5" id="KW-1185">Reference proteome</keyword>
<proteinExistence type="predicted"/>
<gene>
    <name evidence="4" type="ORF">FNH06_20490</name>
</gene>
<dbReference type="InterPro" id="IPR029056">
    <property type="entry name" value="Ribokinase-like"/>
</dbReference>
<evidence type="ECO:0000259" key="3">
    <source>
        <dbReference type="Pfam" id="PF00294"/>
    </source>
</evidence>
<keyword evidence="1" id="KW-0808">Transferase</keyword>
<protein>
    <recommendedName>
        <fullName evidence="3">Carbohydrate kinase PfkB domain-containing protein</fullName>
    </recommendedName>
</protein>
<dbReference type="PRINTS" id="PR00990">
    <property type="entry name" value="RIBOKINASE"/>
</dbReference>